<comment type="caution">
    <text evidence="1">The sequence shown here is derived from an EMBL/GenBank/DDBJ whole genome shotgun (WGS) entry which is preliminary data.</text>
</comment>
<accession>A0A0F9WA80</accession>
<organism evidence="1">
    <name type="scientific">marine sediment metagenome</name>
    <dbReference type="NCBI Taxonomy" id="412755"/>
    <lineage>
        <taxon>unclassified sequences</taxon>
        <taxon>metagenomes</taxon>
        <taxon>ecological metagenomes</taxon>
    </lineage>
</organism>
<protein>
    <submittedName>
        <fullName evidence="1">Uncharacterized protein</fullName>
    </submittedName>
</protein>
<proteinExistence type="predicted"/>
<reference evidence="1" key="1">
    <citation type="journal article" date="2015" name="Nature">
        <title>Complex archaea that bridge the gap between prokaryotes and eukaryotes.</title>
        <authorList>
            <person name="Spang A."/>
            <person name="Saw J.H."/>
            <person name="Jorgensen S.L."/>
            <person name="Zaremba-Niedzwiedzka K."/>
            <person name="Martijn J."/>
            <person name="Lind A.E."/>
            <person name="van Eijk R."/>
            <person name="Schleper C."/>
            <person name="Guy L."/>
            <person name="Ettema T.J."/>
        </authorList>
    </citation>
    <scope>NUCLEOTIDE SEQUENCE</scope>
</reference>
<gene>
    <name evidence="1" type="ORF">LCGC14_0385250</name>
</gene>
<dbReference type="EMBL" id="LAZR01000317">
    <property type="protein sequence ID" value="KKN75023.1"/>
    <property type="molecule type" value="Genomic_DNA"/>
</dbReference>
<name>A0A0F9WA80_9ZZZZ</name>
<dbReference type="AlphaFoldDB" id="A0A0F9WA80"/>
<sequence>MKRAIIITILVLALLLLSTPLAVESTNILGGYSG</sequence>
<evidence type="ECO:0000313" key="1">
    <source>
        <dbReference type="EMBL" id="KKN75023.1"/>
    </source>
</evidence>